<dbReference type="Proteomes" id="UP000014400">
    <property type="component" value="Unassembled WGS sequence"/>
</dbReference>
<feature type="transmembrane region" description="Helical" evidence="8">
    <location>
        <begin position="168"/>
        <end position="186"/>
    </location>
</feature>
<dbReference type="PROSITE" id="PS00198">
    <property type="entry name" value="4FE4S_FER_1"/>
    <property type="match status" value="1"/>
</dbReference>
<evidence type="ECO:0000256" key="8">
    <source>
        <dbReference type="SAM" id="Phobius"/>
    </source>
</evidence>
<keyword evidence="5" id="KW-0249">Electron transport</keyword>
<dbReference type="RefSeq" id="WP_005431548.1">
    <property type="nucleotide sequence ID" value="NZ_KE150482.1"/>
</dbReference>
<keyword evidence="8" id="KW-1133">Transmembrane helix</keyword>
<dbReference type="NCBIfam" id="TIGR02163">
    <property type="entry name" value="napH"/>
    <property type="match status" value="1"/>
</dbReference>
<keyword evidence="8" id="KW-0472">Membrane</keyword>
<dbReference type="Gene3D" id="3.30.70.20">
    <property type="match status" value="1"/>
</dbReference>
<dbReference type="InterPro" id="IPR017896">
    <property type="entry name" value="4Fe4S_Fe-S-bd"/>
</dbReference>
<keyword evidence="7" id="KW-0411">Iron-sulfur</keyword>
<evidence type="ECO:0000313" key="11">
    <source>
        <dbReference type="Proteomes" id="UP000014400"/>
    </source>
</evidence>
<reference evidence="10 11" key="1">
    <citation type="submission" date="2013-04" db="EMBL/GenBank/DDBJ databases">
        <title>The Genome Sequence of Sutterella wadsworthensis HGA0223.</title>
        <authorList>
            <consortium name="The Broad Institute Genomics Platform"/>
            <person name="Earl A."/>
            <person name="Ward D."/>
            <person name="Feldgarden M."/>
            <person name="Gevers D."/>
            <person name="Schmidt T.M."/>
            <person name="Dover J."/>
            <person name="Dai D."/>
            <person name="Walker B."/>
            <person name="Young S."/>
            <person name="Zeng Q."/>
            <person name="Gargeya S."/>
            <person name="Fitzgerald M."/>
            <person name="Haas B."/>
            <person name="Abouelleil A."/>
            <person name="Allen A.W."/>
            <person name="Alvarado L."/>
            <person name="Arachchi H.M."/>
            <person name="Berlin A.M."/>
            <person name="Chapman S.B."/>
            <person name="Gainer-Dewar J."/>
            <person name="Goldberg J."/>
            <person name="Griggs A."/>
            <person name="Gujja S."/>
            <person name="Hansen M."/>
            <person name="Howarth C."/>
            <person name="Imamovic A."/>
            <person name="Ireland A."/>
            <person name="Larimer J."/>
            <person name="McCowan C."/>
            <person name="Murphy C."/>
            <person name="Pearson M."/>
            <person name="Poon T.W."/>
            <person name="Priest M."/>
            <person name="Roberts A."/>
            <person name="Saif S."/>
            <person name="Shea T."/>
            <person name="Sisk P."/>
            <person name="Sykes S."/>
            <person name="Wortman J."/>
            <person name="Nusbaum C."/>
            <person name="Birren B."/>
        </authorList>
    </citation>
    <scope>NUCLEOTIDE SEQUENCE [LARGE SCALE GENOMIC DNA]</scope>
    <source>
        <strain evidence="10 11">HGA0223</strain>
    </source>
</reference>
<evidence type="ECO:0000256" key="4">
    <source>
        <dbReference type="ARBA" id="ARBA00022737"/>
    </source>
</evidence>
<dbReference type="InterPro" id="IPR017900">
    <property type="entry name" value="4Fe4S_Fe_S_CS"/>
</dbReference>
<organism evidence="10 11">
    <name type="scientific">Sutterella wadsworthensis HGA0223</name>
    <dbReference type="NCBI Taxonomy" id="1203554"/>
    <lineage>
        <taxon>Bacteria</taxon>
        <taxon>Pseudomonadati</taxon>
        <taxon>Pseudomonadota</taxon>
        <taxon>Betaproteobacteria</taxon>
        <taxon>Burkholderiales</taxon>
        <taxon>Sutterellaceae</taxon>
        <taxon>Sutterella</taxon>
    </lineage>
</organism>
<evidence type="ECO:0000313" key="10">
    <source>
        <dbReference type="EMBL" id="EPD97552.1"/>
    </source>
</evidence>
<protein>
    <submittedName>
        <fullName evidence="10">NapH/MauN family ferredoxin-type protein</fullName>
    </submittedName>
</protein>
<dbReference type="NCBIfam" id="NF007013">
    <property type="entry name" value="PRK09477.1"/>
    <property type="match status" value="1"/>
</dbReference>
<keyword evidence="2" id="KW-0004">4Fe-4S</keyword>
<dbReference type="Pfam" id="PF12801">
    <property type="entry name" value="Fer4_5"/>
    <property type="match status" value="2"/>
</dbReference>
<dbReference type="Pfam" id="PF13237">
    <property type="entry name" value="Fer4_10"/>
    <property type="match status" value="1"/>
</dbReference>
<sequence>MNKAFAVNGFVRRYRWTLLRRATELLVLICFTGTARWGWEVFGKPLLVGDLSSSRILGVIPLDDPLALFERLCAGIIPTASAAIGALLITLFYGLLGSRTFCGWVCPMNFVVETAAWLRRKLNLPADAVRLPRLTRYATLAGVLLASILTGSAAFETVSPQAFLWRDIIFGTGLSALSAVLTVFALELGLMKDGWCGHLCPLGAFWSLAGRASPRPIIQIAFIDEHCTRCADCLKVCPEKQVIRFKELAQTGRIPSGDCLNCGRCIEICSENALHFRLGSQKTKPTGDPL</sequence>
<comment type="caution">
    <text evidence="10">The sequence shown here is derived from an EMBL/GenBank/DDBJ whole genome shotgun (WGS) entry which is preliminary data.</text>
</comment>
<keyword evidence="11" id="KW-1185">Reference proteome</keyword>
<dbReference type="eggNOG" id="COG0348">
    <property type="taxonomic scope" value="Bacteria"/>
</dbReference>
<keyword evidence="1" id="KW-0813">Transport</keyword>
<dbReference type="GO" id="GO:0005886">
    <property type="term" value="C:plasma membrane"/>
    <property type="evidence" value="ECO:0007669"/>
    <property type="project" value="TreeGrafter"/>
</dbReference>
<dbReference type="HOGENOM" id="CLU_066585_1_0_4"/>
<dbReference type="PROSITE" id="PS51379">
    <property type="entry name" value="4FE4S_FER_2"/>
    <property type="match status" value="2"/>
</dbReference>
<evidence type="ECO:0000256" key="5">
    <source>
        <dbReference type="ARBA" id="ARBA00022982"/>
    </source>
</evidence>
<feature type="domain" description="4Fe-4S ferredoxin-type" evidence="9">
    <location>
        <begin position="218"/>
        <end position="248"/>
    </location>
</feature>
<feature type="transmembrane region" description="Helical" evidence="8">
    <location>
        <begin position="137"/>
        <end position="156"/>
    </location>
</feature>
<accession>S3BTP6</accession>
<keyword evidence="6" id="KW-0408">Iron</keyword>
<dbReference type="PATRIC" id="fig|1203554.3.peg.2469"/>
<dbReference type="InterPro" id="IPR011886">
    <property type="entry name" value="NapH_MauN"/>
</dbReference>
<dbReference type="AlphaFoldDB" id="S3BTP6"/>
<keyword evidence="3" id="KW-0479">Metal-binding</keyword>
<dbReference type="PANTHER" id="PTHR30176">
    <property type="entry name" value="FERREDOXIN-TYPE PROTEIN NAPH"/>
    <property type="match status" value="1"/>
</dbReference>
<dbReference type="InterPro" id="IPR051684">
    <property type="entry name" value="Electron_Trans/Redox"/>
</dbReference>
<evidence type="ECO:0000256" key="3">
    <source>
        <dbReference type="ARBA" id="ARBA00022723"/>
    </source>
</evidence>
<dbReference type="GO" id="GO:0046872">
    <property type="term" value="F:metal ion binding"/>
    <property type="evidence" value="ECO:0007669"/>
    <property type="project" value="UniProtKB-KW"/>
</dbReference>
<evidence type="ECO:0000256" key="2">
    <source>
        <dbReference type="ARBA" id="ARBA00022485"/>
    </source>
</evidence>
<keyword evidence="4" id="KW-0677">Repeat</keyword>
<feature type="transmembrane region" description="Helical" evidence="8">
    <location>
        <begin position="75"/>
        <end position="96"/>
    </location>
</feature>
<feature type="transmembrane region" description="Helical" evidence="8">
    <location>
        <begin position="21"/>
        <end position="39"/>
    </location>
</feature>
<dbReference type="GO" id="GO:0051539">
    <property type="term" value="F:4 iron, 4 sulfur cluster binding"/>
    <property type="evidence" value="ECO:0007669"/>
    <property type="project" value="UniProtKB-KW"/>
</dbReference>
<dbReference type="PANTHER" id="PTHR30176:SF3">
    <property type="entry name" value="FERREDOXIN-TYPE PROTEIN NAPH"/>
    <property type="match status" value="1"/>
</dbReference>
<dbReference type="STRING" id="1203554.HMPREF1476_02389"/>
<name>S3BTP6_9BURK</name>
<keyword evidence="8" id="KW-0812">Transmembrane</keyword>
<evidence type="ECO:0000256" key="7">
    <source>
        <dbReference type="ARBA" id="ARBA00023014"/>
    </source>
</evidence>
<evidence type="ECO:0000259" key="9">
    <source>
        <dbReference type="PROSITE" id="PS51379"/>
    </source>
</evidence>
<dbReference type="SUPFAM" id="SSF54862">
    <property type="entry name" value="4Fe-4S ferredoxins"/>
    <property type="match status" value="1"/>
</dbReference>
<gene>
    <name evidence="10" type="ORF">HMPREF1476_02389</name>
</gene>
<feature type="domain" description="4Fe-4S ferredoxin-type" evidence="9">
    <location>
        <begin position="250"/>
        <end position="279"/>
    </location>
</feature>
<evidence type="ECO:0000256" key="6">
    <source>
        <dbReference type="ARBA" id="ARBA00023004"/>
    </source>
</evidence>
<evidence type="ECO:0000256" key="1">
    <source>
        <dbReference type="ARBA" id="ARBA00022448"/>
    </source>
</evidence>
<dbReference type="GeneID" id="64062237"/>
<proteinExistence type="predicted"/>
<dbReference type="EMBL" id="ATCF01000038">
    <property type="protein sequence ID" value="EPD97552.1"/>
    <property type="molecule type" value="Genomic_DNA"/>
</dbReference>